<proteinExistence type="inferred from homology"/>
<evidence type="ECO:0000256" key="4">
    <source>
        <dbReference type="ARBA" id="ARBA00022691"/>
    </source>
</evidence>
<reference evidence="12" key="1">
    <citation type="submission" date="2011-02" db="EMBL/GenBank/DDBJ databases">
        <title>Complete sequence of Spirochaeta sp. Buddy.</title>
        <authorList>
            <person name="Lucas S."/>
            <person name="Copeland A."/>
            <person name="Lapidus A."/>
            <person name="Cheng J.-F."/>
            <person name="Goodwin L."/>
            <person name="Pitluck S."/>
            <person name="Zeytun A."/>
            <person name="Detter J.C."/>
            <person name="Han C."/>
            <person name="Tapia R."/>
            <person name="Land M."/>
            <person name="Hauser L."/>
            <person name="Kyrpides N."/>
            <person name="Ivanova N."/>
            <person name="Mikhailova N."/>
            <person name="Pagani I."/>
            <person name="Ritalahti K.M."/>
            <person name="Loeffler F.E."/>
            <person name="Woyke T."/>
        </authorList>
    </citation>
    <scope>NUCLEOTIDE SEQUENCE [LARGE SCALE GENOMIC DNA]</scope>
    <source>
        <strain evidence="12">ATCC BAA-1886 / DSM 22777 / Buddy</strain>
    </source>
</reference>
<evidence type="ECO:0000313" key="11">
    <source>
        <dbReference type="EMBL" id="ADY13006.1"/>
    </source>
</evidence>
<dbReference type="EMBL" id="CP002541">
    <property type="protein sequence ID" value="ADY13006.1"/>
    <property type="molecule type" value="Genomic_DNA"/>
</dbReference>
<evidence type="ECO:0000256" key="5">
    <source>
        <dbReference type="ARBA" id="ARBA00022884"/>
    </source>
</evidence>
<keyword evidence="5 9" id="KW-0694">RNA-binding</keyword>
<feature type="binding site" evidence="9">
    <location>
        <begin position="75"/>
        <end position="81"/>
    </location>
    <ligand>
        <name>S-adenosyl-L-methionine</name>
        <dbReference type="ChEBI" id="CHEBI:59789"/>
    </ligand>
</feature>
<dbReference type="PANTHER" id="PTHR22808:SF3">
    <property type="entry name" value="5-METHYLCYTOSINE RRNA METHYLTRANSFERASE NSUN4"/>
    <property type="match status" value="1"/>
</dbReference>
<gene>
    <name evidence="11" type="ordered locus">SpiBuddy_1181</name>
</gene>
<feature type="domain" description="SAM-dependent MTase RsmB/NOP-type" evidence="10">
    <location>
        <begin position="1"/>
        <end position="261"/>
    </location>
</feature>
<dbReference type="OrthoDB" id="9810297at2"/>
<evidence type="ECO:0000259" key="10">
    <source>
        <dbReference type="PROSITE" id="PS51686"/>
    </source>
</evidence>
<dbReference type="SUPFAM" id="SSF53335">
    <property type="entry name" value="S-adenosyl-L-methionine-dependent methyltransferases"/>
    <property type="match status" value="1"/>
</dbReference>
<dbReference type="Pfam" id="PF01189">
    <property type="entry name" value="Methyltr_RsmB-F"/>
    <property type="match status" value="1"/>
</dbReference>
<dbReference type="GO" id="GO:0008173">
    <property type="term" value="F:RNA methyltransferase activity"/>
    <property type="evidence" value="ECO:0007669"/>
    <property type="project" value="InterPro"/>
</dbReference>
<keyword evidence="6" id="KW-0809">Transit peptide</keyword>
<accession>F0RVL4</accession>
<keyword evidence="12" id="KW-1185">Reference proteome</keyword>
<keyword evidence="1" id="KW-0698">rRNA processing</keyword>
<evidence type="ECO:0000256" key="7">
    <source>
        <dbReference type="ARBA" id="ARBA00042050"/>
    </source>
</evidence>
<dbReference type="STRING" id="158189.SpiBuddy_1181"/>
<name>F0RVL4_SPHGB</name>
<evidence type="ECO:0000256" key="6">
    <source>
        <dbReference type="ARBA" id="ARBA00022946"/>
    </source>
</evidence>
<dbReference type="PROSITE" id="PS51686">
    <property type="entry name" value="SAM_MT_RSMB_NOP"/>
    <property type="match status" value="1"/>
</dbReference>
<dbReference type="eggNOG" id="COG0144">
    <property type="taxonomic scope" value="Bacteria"/>
</dbReference>
<dbReference type="GO" id="GO:0003723">
    <property type="term" value="F:RNA binding"/>
    <property type="evidence" value="ECO:0007669"/>
    <property type="project" value="UniProtKB-UniRule"/>
</dbReference>
<dbReference type="RefSeq" id="WP_013606857.1">
    <property type="nucleotide sequence ID" value="NC_015152.1"/>
</dbReference>
<dbReference type="Gene3D" id="3.40.50.150">
    <property type="entry name" value="Vaccinia Virus protein VP39"/>
    <property type="match status" value="1"/>
</dbReference>
<feature type="binding site" evidence="9">
    <location>
        <position position="148"/>
    </location>
    <ligand>
        <name>S-adenosyl-L-methionine</name>
        <dbReference type="ChEBI" id="CHEBI:59789"/>
    </ligand>
</feature>
<keyword evidence="4 9" id="KW-0949">S-adenosyl-L-methionine</keyword>
<evidence type="ECO:0000256" key="8">
    <source>
        <dbReference type="ARBA" id="ARBA00049302"/>
    </source>
</evidence>
<dbReference type="InterPro" id="IPR049560">
    <property type="entry name" value="MeTrfase_RsmB-F_NOP2_cat"/>
</dbReference>
<feature type="binding site" evidence="9">
    <location>
        <position position="130"/>
    </location>
    <ligand>
        <name>S-adenosyl-L-methionine</name>
        <dbReference type="ChEBI" id="CHEBI:59789"/>
    </ligand>
</feature>
<dbReference type="CDD" id="cd02440">
    <property type="entry name" value="AdoMet_MTases"/>
    <property type="match status" value="1"/>
</dbReference>
<dbReference type="InterPro" id="IPR029063">
    <property type="entry name" value="SAM-dependent_MTases_sf"/>
</dbReference>
<protein>
    <recommendedName>
        <fullName evidence="7">NOL1/NOP2/Sun domain family member 4</fullName>
    </recommendedName>
</protein>
<comment type="similarity">
    <text evidence="9">Belongs to the class I-like SAM-binding methyltransferase superfamily. RsmB/NOP family.</text>
</comment>
<feature type="active site" description="Nucleophile" evidence="9">
    <location>
        <position position="201"/>
    </location>
</feature>
<evidence type="ECO:0000256" key="1">
    <source>
        <dbReference type="ARBA" id="ARBA00022552"/>
    </source>
</evidence>
<dbReference type="PANTHER" id="PTHR22808">
    <property type="entry name" value="NCL1 YEAST -RELATED NOL1/NOP2/FMU SUN DOMAIN-CONTAINING"/>
    <property type="match status" value="1"/>
</dbReference>
<dbReference type="AlphaFoldDB" id="F0RVL4"/>
<keyword evidence="2 9" id="KW-0489">Methyltransferase</keyword>
<keyword evidence="3 9" id="KW-0808">Transferase</keyword>
<feature type="binding site" evidence="9">
    <location>
        <position position="99"/>
    </location>
    <ligand>
        <name>S-adenosyl-L-methionine</name>
        <dbReference type="ChEBI" id="CHEBI:59789"/>
    </ligand>
</feature>
<evidence type="ECO:0000256" key="2">
    <source>
        <dbReference type="ARBA" id="ARBA00022603"/>
    </source>
</evidence>
<dbReference type="KEGG" id="sbu:SpiBuddy_1181"/>
<dbReference type="GO" id="GO:0031167">
    <property type="term" value="P:rRNA methylation"/>
    <property type="evidence" value="ECO:0007669"/>
    <property type="project" value="TreeGrafter"/>
</dbReference>
<evidence type="ECO:0000256" key="9">
    <source>
        <dbReference type="PROSITE-ProRule" id="PRU01023"/>
    </source>
</evidence>
<dbReference type="InterPro" id="IPR023267">
    <property type="entry name" value="RCMT"/>
</dbReference>
<dbReference type="HOGENOM" id="CLU_041061_0_0_12"/>
<dbReference type="Proteomes" id="UP000008466">
    <property type="component" value="Chromosome"/>
</dbReference>
<evidence type="ECO:0000313" key="12">
    <source>
        <dbReference type="Proteomes" id="UP000008466"/>
    </source>
</evidence>
<sequence>MAKQKGKQQGFDAFESYYAQLYQGRWESLKQALLLERKPIAFEEGLTQPYYLDEASVIAAKLLGVQDGDSVLDMCAAPGGKSLVMAAALKTQGSLVANDRSATRRGRLKQVLKEHLPEELFTRIMVTGHDATRWSLYEQNKYDRILLDAPCSSERHVLSDPKALAIWSPSRPKHLAIQQFAMLASALEAVKVGGYILYSTCSINPMENEMVIDKLFDKREGRFTLEKLDPPSSESCRHGSIILSDTASGRGPLYFCLIRRTV</sequence>
<dbReference type="InterPro" id="IPR001678">
    <property type="entry name" value="MeTrfase_RsmB-F_NOP2_dom"/>
</dbReference>
<dbReference type="PRINTS" id="PR02008">
    <property type="entry name" value="RCMTFAMILY"/>
</dbReference>
<evidence type="ECO:0000256" key="3">
    <source>
        <dbReference type="ARBA" id="ARBA00022679"/>
    </source>
</evidence>
<organism evidence="11 12">
    <name type="scientific">Sphaerochaeta globosa (strain ATCC BAA-1886 / DSM 22777 / Buddy)</name>
    <name type="common">Spirochaeta sp. (strain Buddy)</name>
    <dbReference type="NCBI Taxonomy" id="158189"/>
    <lineage>
        <taxon>Bacteria</taxon>
        <taxon>Pseudomonadati</taxon>
        <taxon>Spirochaetota</taxon>
        <taxon>Spirochaetia</taxon>
        <taxon>Spirochaetales</taxon>
        <taxon>Sphaerochaetaceae</taxon>
        <taxon>Sphaerochaeta</taxon>
    </lineage>
</organism>
<comment type="catalytic activity">
    <reaction evidence="8">
        <text>a cytidine in rRNA + S-adenosyl-L-methionine = a 5-methylcytidine in rRNA + S-adenosyl-L-homocysteine + H(+)</text>
        <dbReference type="Rhea" id="RHEA:61484"/>
        <dbReference type="Rhea" id="RHEA-COMP:15836"/>
        <dbReference type="Rhea" id="RHEA-COMP:15837"/>
        <dbReference type="ChEBI" id="CHEBI:15378"/>
        <dbReference type="ChEBI" id="CHEBI:57856"/>
        <dbReference type="ChEBI" id="CHEBI:59789"/>
        <dbReference type="ChEBI" id="CHEBI:74483"/>
        <dbReference type="ChEBI" id="CHEBI:82748"/>
    </reaction>
</comment>